<reference evidence="4 5" key="1">
    <citation type="submission" date="2018-07" db="EMBL/GenBank/DDBJ databases">
        <title>Streptomyces species from bats.</title>
        <authorList>
            <person name="Dunlap C."/>
        </authorList>
    </citation>
    <scope>NUCLEOTIDE SEQUENCE [LARGE SCALE GENOMIC DNA]</scope>
    <source>
        <strain evidence="4 5">AC230</strain>
    </source>
</reference>
<feature type="domain" description="DUF4349" evidence="3">
    <location>
        <begin position="1"/>
        <end position="156"/>
    </location>
</feature>
<evidence type="ECO:0000313" key="5">
    <source>
        <dbReference type="Proteomes" id="UP000253741"/>
    </source>
</evidence>
<proteinExistence type="predicted"/>
<feature type="compositionally biased region" description="Low complexity" evidence="1">
    <location>
        <begin position="171"/>
        <end position="188"/>
    </location>
</feature>
<dbReference type="OrthoDB" id="186919at2"/>
<dbReference type="RefSeq" id="WP_147286177.1">
    <property type="nucleotide sequence ID" value="NZ_QQNA01000345.1"/>
</dbReference>
<evidence type="ECO:0000256" key="2">
    <source>
        <dbReference type="SAM" id="Phobius"/>
    </source>
</evidence>
<dbReference type="InterPro" id="IPR025645">
    <property type="entry name" value="DUF4349"/>
</dbReference>
<feature type="region of interest" description="Disordered" evidence="1">
    <location>
        <begin position="171"/>
        <end position="200"/>
    </location>
</feature>
<gene>
    <name evidence="4" type="ORF">DVH02_31650</name>
</gene>
<keyword evidence="2" id="KW-1133">Transmembrane helix</keyword>
<evidence type="ECO:0000313" key="4">
    <source>
        <dbReference type="EMBL" id="RDG33251.1"/>
    </source>
</evidence>
<dbReference type="AlphaFoldDB" id="A0A370AV74"/>
<keyword evidence="5" id="KW-1185">Reference proteome</keyword>
<dbReference type="Pfam" id="PF14257">
    <property type="entry name" value="DUF4349"/>
    <property type="match status" value="1"/>
</dbReference>
<evidence type="ECO:0000256" key="1">
    <source>
        <dbReference type="SAM" id="MobiDB-lite"/>
    </source>
</evidence>
<accession>A0A370AV74</accession>
<sequence>PQDAYDAVLTELAGTGKLVARTSSAKDVTDQVVDVNSRVASQRASVARVRELMDRATRLSDVVALEGELSTRQADLESLLARQASLKDRTTLATITLRLSEAPVRRAEGKDDAPGFLDGLGGGWGALVATVRWIAVVIGAVAPFVAVSALLFALWRLLVRGRFPRRRAAAVPTSAEAPVEAPAEAPVARGGERDRSAGSA</sequence>
<feature type="transmembrane region" description="Helical" evidence="2">
    <location>
        <begin position="133"/>
        <end position="158"/>
    </location>
</feature>
<evidence type="ECO:0000259" key="3">
    <source>
        <dbReference type="Pfam" id="PF14257"/>
    </source>
</evidence>
<dbReference type="Proteomes" id="UP000253741">
    <property type="component" value="Unassembled WGS sequence"/>
</dbReference>
<organism evidence="4 5">
    <name type="scientific">Streptomyces corynorhini</name>
    <dbReference type="NCBI Taxonomy" id="2282652"/>
    <lineage>
        <taxon>Bacteria</taxon>
        <taxon>Bacillati</taxon>
        <taxon>Actinomycetota</taxon>
        <taxon>Actinomycetes</taxon>
        <taxon>Kitasatosporales</taxon>
        <taxon>Streptomycetaceae</taxon>
        <taxon>Streptomyces</taxon>
    </lineage>
</organism>
<feature type="non-terminal residue" evidence="4">
    <location>
        <position position="1"/>
    </location>
</feature>
<name>A0A370AV74_9ACTN</name>
<protein>
    <submittedName>
        <fullName evidence="4">DUF4349 domain-containing protein</fullName>
    </submittedName>
</protein>
<dbReference type="EMBL" id="QQNA01000345">
    <property type="protein sequence ID" value="RDG33251.1"/>
    <property type="molecule type" value="Genomic_DNA"/>
</dbReference>
<keyword evidence="2" id="KW-0472">Membrane</keyword>
<keyword evidence="2" id="KW-0812">Transmembrane</keyword>
<feature type="compositionally biased region" description="Basic and acidic residues" evidence="1">
    <location>
        <begin position="190"/>
        <end position="200"/>
    </location>
</feature>
<comment type="caution">
    <text evidence="4">The sequence shown here is derived from an EMBL/GenBank/DDBJ whole genome shotgun (WGS) entry which is preliminary data.</text>
</comment>